<dbReference type="InterPro" id="IPR013107">
    <property type="entry name" value="Acyl-CoA_DH_C"/>
</dbReference>
<sequence length="365" mass="38891">MVVTTGRWHGFRVIDILRENAAATEQRKRPTAAGLATVRTAGAFRLGTPLAYGGSGKDATTIVRLLSDIARGCTSTGWVASTCMTSKQMLAFGDFADDTLAEVFADPDALFCGAGVPAGRGTTGPDGVRLTGRWEYMSGCEDASWASLGAMVDGAFAITVVPMADLTIDRTWDVAGMRGTGSHTVVADNVLIPSRRVMSGPRLHYPPDARTLQLWGLGVLAPVVGATFGALDVVRAMFASDRKPFFTSYARMGDSPGARHWLAEAAMLTRRAERTMLALAAAVDADNTITDEQSSRMQQDRADAGADCRAALERMLDLHGASGFRTSNALRRFWLDVSVASRHPQLNPYLAVEGYGRALTGSVAP</sequence>
<keyword evidence="4" id="KW-1185">Reference proteome</keyword>
<gene>
    <name evidence="3" type="ORF">Aau02nite_21190</name>
</gene>
<dbReference type="Proteomes" id="UP000681340">
    <property type="component" value="Unassembled WGS sequence"/>
</dbReference>
<evidence type="ECO:0000313" key="4">
    <source>
        <dbReference type="Proteomes" id="UP000681340"/>
    </source>
</evidence>
<dbReference type="InterPro" id="IPR036250">
    <property type="entry name" value="AcylCo_DH-like_C"/>
</dbReference>
<dbReference type="Gene3D" id="1.20.140.10">
    <property type="entry name" value="Butyryl-CoA Dehydrogenase, subunit A, domain 3"/>
    <property type="match status" value="1"/>
</dbReference>
<organism evidence="3 4">
    <name type="scientific">Actinoplanes auranticolor</name>
    <dbReference type="NCBI Taxonomy" id="47988"/>
    <lineage>
        <taxon>Bacteria</taxon>
        <taxon>Bacillati</taxon>
        <taxon>Actinomycetota</taxon>
        <taxon>Actinomycetes</taxon>
        <taxon>Micromonosporales</taxon>
        <taxon>Micromonosporaceae</taxon>
        <taxon>Actinoplanes</taxon>
    </lineage>
</organism>
<dbReference type="EMBL" id="BOQL01000018">
    <property type="protein sequence ID" value="GIM65998.1"/>
    <property type="molecule type" value="Genomic_DNA"/>
</dbReference>
<dbReference type="GO" id="GO:0016712">
    <property type="term" value="F:oxidoreductase activity, acting on paired donors, with incorporation or reduction of molecular oxygen, reduced flavin or flavoprotein as one donor, and incorporation of one atom of oxygen"/>
    <property type="evidence" value="ECO:0007669"/>
    <property type="project" value="TreeGrafter"/>
</dbReference>
<keyword evidence="1" id="KW-0560">Oxidoreductase</keyword>
<dbReference type="GO" id="GO:0050660">
    <property type="term" value="F:flavin adenine dinucleotide binding"/>
    <property type="evidence" value="ECO:0007669"/>
    <property type="project" value="InterPro"/>
</dbReference>
<dbReference type="SUPFAM" id="SSF56645">
    <property type="entry name" value="Acyl-CoA dehydrogenase NM domain-like"/>
    <property type="match status" value="1"/>
</dbReference>
<dbReference type="GO" id="GO:0005737">
    <property type="term" value="C:cytoplasm"/>
    <property type="evidence" value="ECO:0007669"/>
    <property type="project" value="TreeGrafter"/>
</dbReference>
<dbReference type="Gene3D" id="1.10.540.10">
    <property type="entry name" value="Acyl-CoA dehydrogenase/oxidase, N-terminal domain"/>
    <property type="match status" value="1"/>
</dbReference>
<dbReference type="AlphaFoldDB" id="A0A919VHP5"/>
<accession>A0A919VHP5</accession>
<feature type="domain" description="Acyl-CoA dehydrogenase C-terminal" evidence="2">
    <location>
        <begin position="219"/>
        <end position="347"/>
    </location>
</feature>
<evidence type="ECO:0000313" key="3">
    <source>
        <dbReference type="EMBL" id="GIM65998.1"/>
    </source>
</evidence>
<evidence type="ECO:0000259" key="2">
    <source>
        <dbReference type="Pfam" id="PF08028"/>
    </source>
</evidence>
<protein>
    <submittedName>
        <fullName evidence="3">Acyl-CoA dehydrogenase</fullName>
    </submittedName>
</protein>
<dbReference type="InterPro" id="IPR037069">
    <property type="entry name" value="AcylCoA_DH/ox_N_sf"/>
</dbReference>
<dbReference type="PIRSF" id="PIRSF016578">
    <property type="entry name" value="HsaA"/>
    <property type="match status" value="1"/>
</dbReference>
<dbReference type="InterPro" id="IPR046373">
    <property type="entry name" value="Acyl-CoA_Oxase/DH_mid-dom_sf"/>
</dbReference>
<dbReference type="SUPFAM" id="SSF47203">
    <property type="entry name" value="Acyl-CoA dehydrogenase C-terminal domain-like"/>
    <property type="match status" value="1"/>
</dbReference>
<evidence type="ECO:0000256" key="1">
    <source>
        <dbReference type="ARBA" id="ARBA00023002"/>
    </source>
</evidence>
<proteinExistence type="predicted"/>
<dbReference type="InterPro" id="IPR050741">
    <property type="entry name" value="Acyl-CoA_dehydrogenase"/>
</dbReference>
<dbReference type="GO" id="GO:0033539">
    <property type="term" value="P:fatty acid beta-oxidation using acyl-CoA dehydrogenase"/>
    <property type="evidence" value="ECO:0007669"/>
    <property type="project" value="TreeGrafter"/>
</dbReference>
<name>A0A919VHP5_9ACTN</name>
<dbReference type="InterPro" id="IPR009100">
    <property type="entry name" value="AcylCoA_DH/oxidase_NM_dom_sf"/>
</dbReference>
<dbReference type="GO" id="GO:0003995">
    <property type="term" value="F:acyl-CoA dehydrogenase activity"/>
    <property type="evidence" value="ECO:0007669"/>
    <property type="project" value="TreeGrafter"/>
</dbReference>
<comment type="caution">
    <text evidence="3">The sequence shown here is derived from an EMBL/GenBank/DDBJ whole genome shotgun (WGS) entry which is preliminary data.</text>
</comment>
<reference evidence="3" key="1">
    <citation type="submission" date="2021-03" db="EMBL/GenBank/DDBJ databases">
        <title>Whole genome shotgun sequence of Actinoplanes auranticolor NBRC 12245.</title>
        <authorList>
            <person name="Komaki H."/>
            <person name="Tamura T."/>
        </authorList>
    </citation>
    <scope>NUCLEOTIDE SEQUENCE</scope>
    <source>
        <strain evidence="3">NBRC 12245</strain>
    </source>
</reference>
<dbReference type="PANTHER" id="PTHR48083">
    <property type="entry name" value="MEDIUM-CHAIN SPECIFIC ACYL-COA DEHYDROGENASE, MITOCHONDRIAL-RELATED"/>
    <property type="match status" value="1"/>
</dbReference>
<dbReference type="Gene3D" id="2.40.110.10">
    <property type="entry name" value="Butyryl-CoA Dehydrogenase, subunit A, domain 2"/>
    <property type="match status" value="1"/>
</dbReference>
<dbReference type="PANTHER" id="PTHR48083:SF19">
    <property type="entry name" value="FLAVIN-DEPENDENT MONOOXYGENASE, OXYGENASE SUBUNIT HSAA"/>
    <property type="match status" value="1"/>
</dbReference>
<dbReference type="Pfam" id="PF08028">
    <property type="entry name" value="Acyl-CoA_dh_2"/>
    <property type="match status" value="1"/>
</dbReference>